<gene>
    <name evidence="1" type="ORF">ABT39_MTgene175</name>
</gene>
<dbReference type="AlphaFoldDB" id="A0A117NIS2"/>
<name>A0A117NIS2_PICGL</name>
<proteinExistence type="predicted"/>
<sequence length="59" mass="6916">MKQDGVLSLWLDEVLTNKTLLRLDSMKMMRQDITQPVRSWPFIYSMTQSPSKRGKKTSL</sequence>
<organism evidence="1">
    <name type="scientific">Picea glauca</name>
    <name type="common">White spruce</name>
    <name type="synonym">Pinus glauca</name>
    <dbReference type="NCBI Taxonomy" id="3330"/>
    <lineage>
        <taxon>Eukaryota</taxon>
        <taxon>Viridiplantae</taxon>
        <taxon>Streptophyta</taxon>
        <taxon>Embryophyta</taxon>
        <taxon>Tracheophyta</taxon>
        <taxon>Spermatophyta</taxon>
        <taxon>Pinopsida</taxon>
        <taxon>Pinidae</taxon>
        <taxon>Conifers I</taxon>
        <taxon>Pinales</taxon>
        <taxon>Pinaceae</taxon>
        <taxon>Picea</taxon>
    </lineage>
</organism>
<geneLocation type="mitochondrion" evidence="1"/>
<comment type="caution">
    <text evidence="1">The sequence shown here is derived from an EMBL/GenBank/DDBJ whole genome shotgun (WGS) entry which is preliminary data.</text>
</comment>
<keyword evidence="1" id="KW-0496">Mitochondrion</keyword>
<dbReference type="EMBL" id="LKAM01000001">
    <property type="protein sequence ID" value="KUM50332.1"/>
    <property type="molecule type" value="Genomic_DNA"/>
</dbReference>
<accession>A0A117NIS2</accession>
<evidence type="ECO:0000313" key="1">
    <source>
        <dbReference type="EMBL" id="KUM50332.1"/>
    </source>
</evidence>
<reference evidence="1" key="1">
    <citation type="journal article" date="2015" name="Genome Biol. Evol.">
        <title>Organellar Genomes of White Spruce (Picea glauca): Assembly and Annotation.</title>
        <authorList>
            <person name="Jackman S.D."/>
            <person name="Warren R.L."/>
            <person name="Gibb E.A."/>
            <person name="Vandervalk B.P."/>
            <person name="Mohamadi H."/>
            <person name="Chu J."/>
            <person name="Raymond A."/>
            <person name="Pleasance S."/>
            <person name="Coope R."/>
            <person name="Wildung M.R."/>
            <person name="Ritland C.E."/>
            <person name="Bousquet J."/>
            <person name="Jones S.J."/>
            <person name="Bohlmann J."/>
            <person name="Birol I."/>
        </authorList>
    </citation>
    <scope>NUCLEOTIDE SEQUENCE [LARGE SCALE GENOMIC DNA]</scope>
    <source>
        <tissue evidence="1">Flushing bud</tissue>
    </source>
</reference>
<protein>
    <submittedName>
        <fullName evidence="1">Uncharacterized protein</fullName>
    </submittedName>
</protein>